<dbReference type="Gene3D" id="3.40.50.1820">
    <property type="entry name" value="alpha/beta hydrolase"/>
    <property type="match status" value="1"/>
</dbReference>
<protein>
    <submittedName>
        <fullName evidence="2">Alpha/beta fold hydrolase</fullName>
    </submittedName>
</protein>
<dbReference type="SUPFAM" id="SSF53474">
    <property type="entry name" value="alpha/beta-Hydrolases"/>
    <property type="match status" value="1"/>
</dbReference>
<dbReference type="GO" id="GO:0016787">
    <property type="term" value="F:hydrolase activity"/>
    <property type="evidence" value="ECO:0007669"/>
    <property type="project" value="UniProtKB-KW"/>
</dbReference>
<dbReference type="PANTHER" id="PTHR43798:SF33">
    <property type="entry name" value="HYDROLASE, PUTATIVE (AFU_ORTHOLOGUE AFUA_2G14860)-RELATED"/>
    <property type="match status" value="1"/>
</dbReference>
<proteinExistence type="predicted"/>
<dbReference type="InterPro" id="IPR000073">
    <property type="entry name" value="AB_hydrolase_1"/>
</dbReference>
<dbReference type="PANTHER" id="PTHR43798">
    <property type="entry name" value="MONOACYLGLYCEROL LIPASE"/>
    <property type="match status" value="1"/>
</dbReference>
<organism evidence="2 3">
    <name type="scientific">Sediminibacillus dalangtanensis</name>
    <dbReference type="NCBI Taxonomy" id="2729421"/>
    <lineage>
        <taxon>Bacteria</taxon>
        <taxon>Bacillati</taxon>
        <taxon>Bacillota</taxon>
        <taxon>Bacilli</taxon>
        <taxon>Bacillales</taxon>
        <taxon>Bacillaceae</taxon>
        <taxon>Sediminibacillus</taxon>
    </lineage>
</organism>
<dbReference type="InterPro" id="IPR050266">
    <property type="entry name" value="AB_hydrolase_sf"/>
</dbReference>
<feature type="domain" description="AB hydrolase-1" evidence="1">
    <location>
        <begin position="24"/>
        <end position="154"/>
    </location>
</feature>
<name>A0ABX7VU41_9BACI</name>
<keyword evidence="2" id="KW-0378">Hydrolase</keyword>
<sequence>MKHTQKEKNSRNDFYVRKVGVGKPVVFLPAAGFSGMEGLNIADRLSPSCQSHLLDLPGYGNSKGVSEKCTEKRLADWLKEYLDQQHLHSADIIAHSLGGGVALSFAVHYPERVNRLILLDAGHKSFPRFPFQEFGPFALLFPLLNVGYHLKGFSFMERLTGLFSGSGAKQENEGEKVERFCEIVGIENSTYVQEALRHSPELTASGMNLLFGYYNLNLPKLFRKLTVPTYLIYGTFANRNLKQYKLTRRSIESLQKKQNLPVKYVPVNSGHYVHWSGEEILDKLAFIMDQDSEKERDQNEMYRSI</sequence>
<evidence type="ECO:0000313" key="3">
    <source>
        <dbReference type="Proteomes" id="UP000665043"/>
    </source>
</evidence>
<gene>
    <name evidence="2" type="ORF">ERJ70_09520</name>
</gene>
<dbReference type="InterPro" id="IPR029058">
    <property type="entry name" value="AB_hydrolase_fold"/>
</dbReference>
<dbReference type="EMBL" id="CP046956">
    <property type="protein sequence ID" value="QTM99519.1"/>
    <property type="molecule type" value="Genomic_DNA"/>
</dbReference>
<dbReference type="Proteomes" id="UP000665043">
    <property type="component" value="Chromosome"/>
</dbReference>
<evidence type="ECO:0000313" key="2">
    <source>
        <dbReference type="EMBL" id="QTM99519.1"/>
    </source>
</evidence>
<keyword evidence="3" id="KW-1185">Reference proteome</keyword>
<evidence type="ECO:0000259" key="1">
    <source>
        <dbReference type="Pfam" id="PF00561"/>
    </source>
</evidence>
<dbReference type="PRINTS" id="PR00111">
    <property type="entry name" value="ABHYDROLASE"/>
</dbReference>
<accession>A0ABX7VU41</accession>
<reference evidence="2 3" key="1">
    <citation type="submission" date="2019-12" db="EMBL/GenBank/DDBJ databases">
        <title>The whole genome sequencing of a strain isolated from a Mars analog, Dalangtan Playa.</title>
        <authorList>
            <person name="Huang T."/>
        </authorList>
    </citation>
    <scope>NUCLEOTIDE SEQUENCE [LARGE SCALE GENOMIC DNA]</scope>
    <source>
        <strain evidence="2 3">DP4-553-S</strain>
    </source>
</reference>
<dbReference type="Pfam" id="PF00561">
    <property type="entry name" value="Abhydrolase_1"/>
    <property type="match status" value="1"/>
</dbReference>
<dbReference type="RefSeq" id="WP_209368874.1">
    <property type="nucleotide sequence ID" value="NZ_CP046956.1"/>
</dbReference>